<name>A0A922LCW5_DERFA</name>
<evidence type="ECO:0000256" key="6">
    <source>
        <dbReference type="PIRNR" id="PIRNR016315"/>
    </source>
</evidence>
<keyword evidence="5 6" id="KW-0206">Cytoskeleton</keyword>
<dbReference type="GO" id="GO:0005885">
    <property type="term" value="C:Arp2/3 protein complex"/>
    <property type="evidence" value="ECO:0007669"/>
    <property type="project" value="UniProtKB-UniRule"/>
</dbReference>
<dbReference type="EMBL" id="ASGP02000001">
    <property type="protein sequence ID" value="KAH9527185.1"/>
    <property type="molecule type" value="Genomic_DNA"/>
</dbReference>
<dbReference type="Pfam" id="PF04062">
    <property type="entry name" value="P21-Arc"/>
    <property type="match status" value="1"/>
</dbReference>
<comment type="subcellular location">
    <subcellularLocation>
        <location evidence="1 6">Cytoplasm</location>
        <location evidence="1 6">Cytoskeleton</location>
    </subcellularLocation>
</comment>
<dbReference type="InterPro" id="IPR007204">
    <property type="entry name" value="ARPC3"/>
</dbReference>
<evidence type="ECO:0000256" key="3">
    <source>
        <dbReference type="ARBA" id="ARBA00022490"/>
    </source>
</evidence>
<evidence type="ECO:0000313" key="8">
    <source>
        <dbReference type="Proteomes" id="UP000790347"/>
    </source>
</evidence>
<dbReference type="Proteomes" id="UP000790347">
    <property type="component" value="Unassembled WGS sequence"/>
</dbReference>
<evidence type="ECO:0000313" key="7">
    <source>
        <dbReference type="EMBL" id="KAH9527185.1"/>
    </source>
</evidence>
<dbReference type="PIRSF" id="PIRSF016315">
    <property type="entry name" value="ARP2/3_P21-Arc"/>
    <property type="match status" value="1"/>
</dbReference>
<dbReference type="PANTHER" id="PTHR12391">
    <property type="entry name" value="ARP2/3 COMPLEX 21 KD SUBUNIT"/>
    <property type="match status" value="1"/>
</dbReference>
<proteinExistence type="inferred from homology"/>
<comment type="caution">
    <text evidence="7">The sequence shown here is derived from an EMBL/GenBank/DDBJ whole genome shotgun (WGS) entry which is preliminary data.</text>
</comment>
<evidence type="ECO:0000256" key="2">
    <source>
        <dbReference type="ARBA" id="ARBA00010856"/>
    </source>
</evidence>
<keyword evidence="3 6" id="KW-0963">Cytoplasm</keyword>
<dbReference type="GO" id="GO:0034314">
    <property type="term" value="P:Arp2/3 complex-mediated actin nucleation"/>
    <property type="evidence" value="ECO:0007669"/>
    <property type="project" value="UniProtKB-UniRule"/>
</dbReference>
<dbReference type="GO" id="GO:0003779">
    <property type="term" value="F:actin binding"/>
    <property type="evidence" value="ECO:0007669"/>
    <property type="project" value="UniProtKB-KW"/>
</dbReference>
<dbReference type="GO" id="GO:0030833">
    <property type="term" value="P:regulation of actin filament polymerization"/>
    <property type="evidence" value="ECO:0007669"/>
    <property type="project" value="InterPro"/>
</dbReference>
<dbReference type="InterPro" id="IPR036753">
    <property type="entry name" value="ARPC3_sf"/>
</dbReference>
<dbReference type="SUPFAM" id="SSF69060">
    <property type="entry name" value="Arp2/3 complex 21 kDa subunit ARPC3"/>
    <property type="match status" value="1"/>
</dbReference>
<protein>
    <recommendedName>
        <fullName evidence="6">Actin-related protein 2/3 complex subunit 3</fullName>
    </recommendedName>
</protein>
<evidence type="ECO:0000256" key="1">
    <source>
        <dbReference type="ARBA" id="ARBA00004245"/>
    </source>
</evidence>
<reference evidence="7" key="1">
    <citation type="submission" date="2013-05" db="EMBL/GenBank/DDBJ databases">
        <authorList>
            <person name="Yim A.K.Y."/>
            <person name="Chan T.F."/>
            <person name="Ji K.M."/>
            <person name="Liu X.Y."/>
            <person name="Zhou J.W."/>
            <person name="Li R.Q."/>
            <person name="Yang K.Y."/>
            <person name="Li J."/>
            <person name="Li M."/>
            <person name="Law P.T.W."/>
            <person name="Wu Y.L."/>
            <person name="Cai Z.L."/>
            <person name="Qin H."/>
            <person name="Bao Y."/>
            <person name="Leung R.K.K."/>
            <person name="Ng P.K.S."/>
            <person name="Zou J."/>
            <person name="Zhong X.J."/>
            <person name="Ran P.X."/>
            <person name="Zhong N.S."/>
            <person name="Liu Z.G."/>
            <person name="Tsui S.K.W."/>
        </authorList>
    </citation>
    <scope>NUCLEOTIDE SEQUENCE</scope>
    <source>
        <strain evidence="7">Derf</strain>
        <tissue evidence="7">Whole organism</tissue>
    </source>
</reference>
<reference evidence="7" key="2">
    <citation type="journal article" date="2022" name="Res Sq">
        <title>Comparative Genomics Reveals Insights into the Divergent Evolution of Astigmatic Mites and Household Pest Adaptations.</title>
        <authorList>
            <person name="Xiong Q."/>
            <person name="Wan A.T.-Y."/>
            <person name="Liu X.-Y."/>
            <person name="Fung C.S.-H."/>
            <person name="Xiao X."/>
            <person name="Malainual N."/>
            <person name="Hou J."/>
            <person name="Wang L."/>
            <person name="Wang M."/>
            <person name="Yang K."/>
            <person name="Cui Y."/>
            <person name="Leung E."/>
            <person name="Nong W."/>
            <person name="Shin S.-K."/>
            <person name="Au S."/>
            <person name="Jeong K.Y."/>
            <person name="Chew F.T."/>
            <person name="Hui J."/>
            <person name="Leung T.F."/>
            <person name="Tungtrongchitr A."/>
            <person name="Zhong N."/>
            <person name="Liu Z."/>
            <person name="Tsui S."/>
        </authorList>
    </citation>
    <scope>NUCLEOTIDE SEQUENCE</scope>
    <source>
        <strain evidence="7">Derf</strain>
        <tissue evidence="7">Whole organism</tissue>
    </source>
</reference>
<comment type="function">
    <text evidence="6">Functions as component of the Arp2/3 complex which is involved in regulation of actin polymerization and together with an activating nucleation-promoting factor (NPF) mediates the formation of branched actin networks.</text>
</comment>
<keyword evidence="8" id="KW-1185">Reference proteome</keyword>
<accession>A0A922LCW5</accession>
<evidence type="ECO:0000256" key="5">
    <source>
        <dbReference type="ARBA" id="ARBA00023212"/>
    </source>
</evidence>
<evidence type="ECO:0000256" key="4">
    <source>
        <dbReference type="ARBA" id="ARBA00023203"/>
    </source>
</evidence>
<gene>
    <name evidence="7" type="primary">ARPC3_1</name>
    <name evidence="7" type="ORF">DERF_001221</name>
</gene>
<dbReference type="AlphaFoldDB" id="A0A922LCW5"/>
<dbReference type="Gene3D" id="1.10.1760.10">
    <property type="entry name" value="Actin-related protein 2/3 complex subunit 3"/>
    <property type="match status" value="1"/>
</dbReference>
<comment type="similarity">
    <text evidence="2 6">Belongs to the ARPC3 family.</text>
</comment>
<organism evidence="7 8">
    <name type="scientific">Dermatophagoides farinae</name>
    <name type="common">American house dust mite</name>
    <dbReference type="NCBI Taxonomy" id="6954"/>
    <lineage>
        <taxon>Eukaryota</taxon>
        <taxon>Metazoa</taxon>
        <taxon>Ecdysozoa</taxon>
        <taxon>Arthropoda</taxon>
        <taxon>Chelicerata</taxon>
        <taxon>Arachnida</taxon>
        <taxon>Acari</taxon>
        <taxon>Acariformes</taxon>
        <taxon>Sarcoptiformes</taxon>
        <taxon>Astigmata</taxon>
        <taxon>Psoroptidia</taxon>
        <taxon>Analgoidea</taxon>
        <taxon>Pyroglyphidae</taxon>
        <taxon>Dermatophagoidinae</taxon>
        <taxon>Dermatophagoides</taxon>
    </lineage>
</organism>
<sequence>MKTMPSYHSKLTSDRSVGNMALLPFRTKFRGPIISNQMTMMMNGNTNGNGNGNGTITNGQSEPPMDIIDETLFYFKPNVFFKTYEIQSNADRVLIYLTLYIIECLKKLQRLNTKEHAIAEMHALAISRFDIPGDPGFPLNAVYAKPSTAEEQELMRQYFLQLRQECGLRLAERVFETENGKPSKWWLCFAKRKFMDITLTGNVPK</sequence>
<keyword evidence="4 6" id="KW-0009">Actin-binding</keyword>
<comment type="subunit">
    <text evidence="6">Component of the Arp2/3 complex.</text>
</comment>